<reference evidence="1 2" key="1">
    <citation type="submission" date="2023-11" db="EMBL/GenBank/DDBJ databases">
        <title>Halocaridina rubra genome assembly.</title>
        <authorList>
            <person name="Smith C."/>
        </authorList>
    </citation>
    <scope>NUCLEOTIDE SEQUENCE [LARGE SCALE GENOMIC DNA]</scope>
    <source>
        <strain evidence="1">EP-1</strain>
        <tissue evidence="1">Whole</tissue>
    </source>
</reference>
<dbReference type="Pfam" id="PF07426">
    <property type="entry name" value="Dynactin_p22"/>
    <property type="match status" value="1"/>
</dbReference>
<comment type="caution">
    <text evidence="1">The sequence shown here is derived from an EMBL/GenBank/DDBJ whole genome shotgun (WGS) entry which is preliminary data.</text>
</comment>
<dbReference type="EMBL" id="JAXCGZ010013359">
    <property type="protein sequence ID" value="KAK7072725.1"/>
    <property type="molecule type" value="Genomic_DNA"/>
</dbReference>
<gene>
    <name evidence="1" type="ORF">SK128_001453</name>
</gene>
<dbReference type="GO" id="GO:0005869">
    <property type="term" value="C:dynactin complex"/>
    <property type="evidence" value="ECO:0007669"/>
    <property type="project" value="InterPro"/>
</dbReference>
<dbReference type="PANTHER" id="PTHR28360">
    <property type="entry name" value="DYNACTIN SUBUNIT 3"/>
    <property type="match status" value="1"/>
</dbReference>
<evidence type="ECO:0000313" key="2">
    <source>
        <dbReference type="Proteomes" id="UP001381693"/>
    </source>
</evidence>
<keyword evidence="2" id="KW-1185">Reference proteome</keyword>
<protein>
    <recommendedName>
        <fullName evidence="3">Dynactin subunit 3</fullName>
    </recommendedName>
</protein>
<accession>A0AAN8X5X3</accession>
<dbReference type="GO" id="GO:0061640">
    <property type="term" value="P:cytoskeleton-dependent cytokinesis"/>
    <property type="evidence" value="ECO:0007669"/>
    <property type="project" value="InterPro"/>
</dbReference>
<organism evidence="1 2">
    <name type="scientific">Halocaridina rubra</name>
    <name type="common">Hawaiian red shrimp</name>
    <dbReference type="NCBI Taxonomy" id="373956"/>
    <lineage>
        <taxon>Eukaryota</taxon>
        <taxon>Metazoa</taxon>
        <taxon>Ecdysozoa</taxon>
        <taxon>Arthropoda</taxon>
        <taxon>Crustacea</taxon>
        <taxon>Multicrustacea</taxon>
        <taxon>Malacostraca</taxon>
        <taxon>Eumalacostraca</taxon>
        <taxon>Eucarida</taxon>
        <taxon>Decapoda</taxon>
        <taxon>Pleocyemata</taxon>
        <taxon>Caridea</taxon>
        <taxon>Atyoidea</taxon>
        <taxon>Atyidae</taxon>
        <taxon>Halocaridina</taxon>
    </lineage>
</organism>
<dbReference type="AlphaFoldDB" id="A0AAN8X5X3"/>
<proteinExistence type="predicted"/>
<sequence>MAASGVENLDVLEERVRKLEEKIFGPLPKDAEYPEVVSTLASLGGQLGSALGTRDRMMMVMKRLDELERYLDPSYGEAIELSDSLKLDLVLAREEHLRSQQQQLNTMHSLKHVLDSQHIADATSLGDELIQISNRYSQDEGSASEQNAYIKDLLNQYNAIISSLTESFIKMDEIVTKAEIAAIPKKSQD</sequence>
<dbReference type="PANTHER" id="PTHR28360:SF1">
    <property type="entry name" value="DYNACTIN SUBUNIT 3"/>
    <property type="match status" value="1"/>
</dbReference>
<evidence type="ECO:0000313" key="1">
    <source>
        <dbReference type="EMBL" id="KAK7072725.1"/>
    </source>
</evidence>
<dbReference type="Proteomes" id="UP001381693">
    <property type="component" value="Unassembled WGS sequence"/>
</dbReference>
<name>A0AAN8X5X3_HALRR</name>
<dbReference type="InterPro" id="IPR009991">
    <property type="entry name" value="DCTN3"/>
</dbReference>
<evidence type="ECO:0008006" key="3">
    <source>
        <dbReference type="Google" id="ProtNLM"/>
    </source>
</evidence>